<dbReference type="GO" id="GO:0055085">
    <property type="term" value="P:transmembrane transport"/>
    <property type="evidence" value="ECO:0007669"/>
    <property type="project" value="InterPro"/>
</dbReference>
<dbReference type="RefSeq" id="WP_076401375.1">
    <property type="nucleotide sequence ID" value="NZ_FTOA01000006.1"/>
</dbReference>
<dbReference type="PANTHER" id="PTHR33376">
    <property type="match status" value="1"/>
</dbReference>
<name>A0A1N7P3W2_9PROT</name>
<dbReference type="InterPro" id="IPR038404">
    <property type="entry name" value="TRAP_DctP_sf"/>
</dbReference>
<accession>A0A1N7P3W2</accession>
<proteinExistence type="predicted"/>
<sequence>MGILSSTRSLLLAAAVASSSLAAAAAAQAETWVMPTPYPDTRFHTVNVMKFAEDVKAATNGALQIEVHSGGSLFKHPEIKNAVRSGQAQIGEFLLSNIANENPVYGVDSVPFLASDYDSAYKLWQASKPVIAAALEKEGLVPLYAVAWPPQGLYSVKPLNSVDDLKGSKFRAYNPATNKIASLLSAVPTQIEEPDLPQAFATGRVDAMITSASTGVGVKAWDFVKNFYDVQAWLPKNVIVVNKRAFQKLSPEVREAVLKAAAEAETRGWQMSRTERDEKNKALADNGVNVQAPSAQLEAGLARIGGQMVTEWMVSAGDDGKKIIDAYRAK</sequence>
<dbReference type="Proteomes" id="UP000185678">
    <property type="component" value="Unassembled WGS sequence"/>
</dbReference>
<dbReference type="NCBIfam" id="NF037995">
    <property type="entry name" value="TRAP_S1"/>
    <property type="match status" value="1"/>
</dbReference>
<keyword evidence="1 2" id="KW-0732">Signal</keyword>
<evidence type="ECO:0000313" key="3">
    <source>
        <dbReference type="EMBL" id="SIT05282.1"/>
    </source>
</evidence>
<gene>
    <name evidence="3" type="ORF">SAMN05421779_10642</name>
</gene>
<feature type="chain" id="PRO_5013066070" evidence="2">
    <location>
        <begin position="30"/>
        <end position="330"/>
    </location>
</feature>
<reference evidence="3 4" key="1">
    <citation type="submission" date="2017-01" db="EMBL/GenBank/DDBJ databases">
        <authorList>
            <person name="Mah S.A."/>
            <person name="Swanson W.J."/>
            <person name="Moy G.W."/>
            <person name="Vacquier V.D."/>
        </authorList>
    </citation>
    <scope>NUCLEOTIDE SEQUENCE [LARGE SCALE GENOMIC DNA]</scope>
    <source>
        <strain evidence="3 4">DSM 11589</strain>
    </source>
</reference>
<dbReference type="AlphaFoldDB" id="A0A1N7P3W2"/>
<dbReference type="OrthoDB" id="9783941at2"/>
<dbReference type="SUPFAM" id="SSF53850">
    <property type="entry name" value="Periplasmic binding protein-like II"/>
    <property type="match status" value="1"/>
</dbReference>
<dbReference type="CDD" id="cd13602">
    <property type="entry name" value="PBP2_TRAP_BpDctp6_7"/>
    <property type="match status" value="1"/>
</dbReference>
<dbReference type="Gene3D" id="3.40.190.170">
    <property type="entry name" value="Bacterial extracellular solute-binding protein, family 7"/>
    <property type="match status" value="1"/>
</dbReference>
<dbReference type="Pfam" id="PF03480">
    <property type="entry name" value="DctP"/>
    <property type="match status" value="1"/>
</dbReference>
<dbReference type="PANTHER" id="PTHR33376:SF4">
    <property type="entry name" value="SIALIC ACID-BINDING PERIPLASMIC PROTEIN SIAP"/>
    <property type="match status" value="1"/>
</dbReference>
<dbReference type="InterPro" id="IPR018389">
    <property type="entry name" value="DctP_fam"/>
</dbReference>
<organism evidence="3 4">
    <name type="scientific">Insolitispirillum peregrinum</name>
    <dbReference type="NCBI Taxonomy" id="80876"/>
    <lineage>
        <taxon>Bacteria</taxon>
        <taxon>Pseudomonadati</taxon>
        <taxon>Pseudomonadota</taxon>
        <taxon>Alphaproteobacteria</taxon>
        <taxon>Rhodospirillales</taxon>
        <taxon>Novispirillaceae</taxon>
        <taxon>Insolitispirillum</taxon>
    </lineage>
</organism>
<protein>
    <submittedName>
        <fullName evidence="3">TRAP-type C4-dicarboxylate transport system, substrate-binding protein</fullName>
    </submittedName>
</protein>
<dbReference type="EMBL" id="FTOA01000006">
    <property type="protein sequence ID" value="SIT05282.1"/>
    <property type="molecule type" value="Genomic_DNA"/>
</dbReference>
<evidence type="ECO:0000256" key="2">
    <source>
        <dbReference type="SAM" id="SignalP"/>
    </source>
</evidence>
<keyword evidence="4" id="KW-1185">Reference proteome</keyword>
<evidence type="ECO:0000256" key="1">
    <source>
        <dbReference type="ARBA" id="ARBA00022729"/>
    </source>
</evidence>
<feature type="signal peptide" evidence="2">
    <location>
        <begin position="1"/>
        <end position="29"/>
    </location>
</feature>
<evidence type="ECO:0000313" key="4">
    <source>
        <dbReference type="Proteomes" id="UP000185678"/>
    </source>
</evidence>
<dbReference type="STRING" id="80876.SAMN05421779_10642"/>